<dbReference type="SUPFAM" id="SSF49265">
    <property type="entry name" value="Fibronectin type III"/>
    <property type="match status" value="1"/>
</dbReference>
<dbReference type="Pfam" id="PF13229">
    <property type="entry name" value="Beta_helix"/>
    <property type="match status" value="1"/>
</dbReference>
<dbReference type="GO" id="GO:0030246">
    <property type="term" value="F:carbohydrate binding"/>
    <property type="evidence" value="ECO:0007669"/>
    <property type="project" value="InterPro"/>
</dbReference>
<dbReference type="EMBL" id="CT573071">
    <property type="protein sequence ID" value="CAJ75186.1"/>
    <property type="molecule type" value="Genomic_DNA"/>
</dbReference>
<dbReference type="SMART" id="SM00710">
    <property type="entry name" value="PbH1"/>
    <property type="match status" value="10"/>
</dbReference>
<dbReference type="InterPro" id="IPR012334">
    <property type="entry name" value="Pectin_lyas_fold"/>
</dbReference>
<evidence type="ECO:0000313" key="4">
    <source>
        <dbReference type="EMBL" id="CAJ75186.1"/>
    </source>
</evidence>
<dbReference type="InterPro" id="IPR036116">
    <property type="entry name" value="FN3_sf"/>
</dbReference>
<gene>
    <name evidence="4" type="ORF">kuste4424</name>
</gene>
<dbReference type="InterPro" id="IPR006626">
    <property type="entry name" value="PbH1"/>
</dbReference>
<dbReference type="InterPro" id="IPR013783">
    <property type="entry name" value="Ig-like_fold"/>
</dbReference>
<dbReference type="PROSITE" id="PS50853">
    <property type="entry name" value="FN3"/>
    <property type="match status" value="1"/>
</dbReference>
<dbReference type="Gene3D" id="2.160.20.10">
    <property type="entry name" value="Single-stranded right-handed beta-helix, Pectin lyase-like"/>
    <property type="match status" value="2"/>
</dbReference>
<dbReference type="InterPro" id="IPR039448">
    <property type="entry name" value="Beta_helix"/>
</dbReference>
<organism evidence="4">
    <name type="scientific">Kuenenia stuttgartiensis</name>
    <dbReference type="NCBI Taxonomy" id="174633"/>
    <lineage>
        <taxon>Bacteria</taxon>
        <taxon>Pseudomonadati</taxon>
        <taxon>Planctomycetota</taxon>
        <taxon>Candidatus Brocadiia</taxon>
        <taxon>Candidatus Brocadiales</taxon>
        <taxon>Candidatus Brocadiaceae</taxon>
        <taxon>Candidatus Kuenenia</taxon>
    </lineage>
</organism>
<dbReference type="AlphaFoldDB" id="Q1Q596"/>
<dbReference type="Pfam" id="PF13620">
    <property type="entry name" value="CarboxypepD_reg"/>
    <property type="match status" value="2"/>
</dbReference>
<keyword evidence="2" id="KW-0812">Transmembrane</keyword>
<sequence length="1039" mass="111233">MKNEITLSIMHTLFLSINFYPNLERAIFMKITLFYAIVSICLFFNVSTAISDYDANLEILEAIIDEETSEGRAVVSLYDPDVNSSSSSQNLVNITISGWESTTLRLIETGNDTGSFLGTIGMGGASTIINANIGAGVGDTITVTFTDDPDASGGISVVEDTAEVVAGSLSASPTPSVTPTPSTVSTEVSGKITSDTTWKKENSPYLVTGNILVNEGITLTIEEGVTIKLEEGKALQIEGQIVARGKEGKEIIFTTSSKKDDDYWNYIYFSNTSIGATFDSNGNYEDGSILEYCVIENASGSDDLGDGAVIIDGTNPYINHCTIQNNYASGIYAYNVSGVFKITACVINNNIPYGAGGGIYISGSIEQMTVTISDCTIEDNKTSYDGSWGFDGGGIYLYSNNQDDIISIYYNKINNNSAFSGRADGGGIYIPGNNGGLISIYNNTISGNDGSGIYIPGNNGGLISIYNNTISGNDSNGICSYAETTIYNNILNNNESGYGTIFISSSNNKRSTISSNMIFNNNSGIVSSGNTDITNNIICDNSVSGTYGEGGAAGITCSDGDSFEISVNHIIRNTTSNYSVAAGIYISGSNGTTIKNNTITDNNSEETSDSYIINVKDDISLNYNNIFNNTAKYELYNDNSYGSNDVNAQNNWWGSTNISDIEKQIYDWADDSDKGFVDYEPFETDIIIDAPISPPSVISVSGSNNSITLNWTSNPESDVAGYKIYWGTSSGYIYENSIDAGNVTKYTITDLDNTKYYVAVTAYDIDYDISNDTEDTITNENMTNGNESWYSAEEEVSVTAESTSTPIPTLIQTPTPVIVSTLTPTPISTPKTTPTPLVIPTSIPTPTKLGALFGSVVDTDGKPIANATVSTDTGGYSTKTGSNGIYQLNDVAEGIYILTALAEGYGSVSQTVTVKAGETTQADFTLLRAATIPTPVSSPSGNPIPSTTPTPVTSKGKIFGYVADETNSPVKKAKVRCKGKNSNYKEVVKTNKEGYFELNDLDADTYKITAKKKGYYKSIYNVNIETGEEKEIEMVLEEK</sequence>
<reference evidence="4" key="1">
    <citation type="journal article" date="2006" name="Nature">
        <title>Deciphering the evolution and metabolism of an anammox bacterium from a community genome.</title>
        <authorList>
            <person name="Strous M."/>
            <person name="Pelletier E."/>
            <person name="Mangenot S."/>
            <person name="Rattei T."/>
            <person name="Lehner A."/>
            <person name="Taylor M.W."/>
            <person name="Horn M."/>
            <person name="Daims H."/>
            <person name="Bartol-Mavel D."/>
            <person name="Wincker P."/>
            <person name="Barbe V."/>
            <person name="Fonknechten N."/>
            <person name="Vallenet D."/>
            <person name="Segurens B."/>
            <person name="Schenowitz-Truong C."/>
            <person name="Medigue C."/>
            <person name="Collingro A."/>
            <person name="Snel B."/>
            <person name="Dutilh B.E."/>
            <person name="OpDenCamp H.J.M."/>
            <person name="vanDerDrift C."/>
            <person name="Cirpus I."/>
            <person name="vanDePas-Schoonen K.T."/>
            <person name="Harhangi H.R."/>
            <person name="vanNiftrik L."/>
            <person name="Schmid M."/>
            <person name="Keltjens J."/>
            <person name="vanDeVossenberg J."/>
            <person name="Kartal B."/>
            <person name="Meier H."/>
            <person name="Frishman D."/>
            <person name="Huynen M.A."/>
            <person name="Mewes H."/>
            <person name="Weissenbach J."/>
            <person name="Jetten M.S.M."/>
            <person name="Wagner M."/>
            <person name="LePaslier D."/>
        </authorList>
    </citation>
    <scope>NUCLEOTIDE SEQUENCE</scope>
</reference>
<feature type="domain" description="Fibronectin type-III" evidence="3">
    <location>
        <begin position="691"/>
        <end position="786"/>
    </location>
</feature>
<feature type="transmembrane region" description="Helical" evidence="2">
    <location>
        <begin position="27"/>
        <end position="46"/>
    </location>
</feature>
<accession>Q1Q596</accession>
<dbReference type="InterPro" id="IPR011050">
    <property type="entry name" value="Pectin_lyase_fold/virulence"/>
</dbReference>
<reference evidence="4" key="2">
    <citation type="submission" date="2006-01" db="EMBL/GenBank/DDBJ databases">
        <authorList>
            <person name="Genoscope"/>
        </authorList>
    </citation>
    <scope>NUCLEOTIDE SEQUENCE</scope>
</reference>
<dbReference type="Gene3D" id="2.60.40.1120">
    <property type="entry name" value="Carboxypeptidase-like, regulatory domain"/>
    <property type="match status" value="2"/>
</dbReference>
<proteinExistence type="predicted"/>
<feature type="compositionally biased region" description="Low complexity" evidence="1">
    <location>
        <begin position="172"/>
        <end position="188"/>
    </location>
</feature>
<dbReference type="InterPro" id="IPR051441">
    <property type="entry name" value="SelW_related"/>
</dbReference>
<dbReference type="SUPFAM" id="SSF49452">
    <property type="entry name" value="Starch-binding domain-like"/>
    <property type="match status" value="2"/>
</dbReference>
<protein>
    <recommendedName>
        <fullName evidence="3">Fibronectin type-III domain-containing protein</fullName>
    </recommendedName>
</protein>
<dbReference type="PANTHER" id="PTHR15124:SF27">
    <property type="entry name" value="MIGRATION AND INVASION ENHANCER 1"/>
    <property type="match status" value="1"/>
</dbReference>
<name>Q1Q596_KUEST</name>
<dbReference type="PANTHER" id="PTHR15124">
    <property type="entry name" value="SELENOPROTEIN W"/>
    <property type="match status" value="1"/>
</dbReference>
<evidence type="ECO:0000256" key="2">
    <source>
        <dbReference type="SAM" id="Phobius"/>
    </source>
</evidence>
<keyword evidence="2" id="KW-1133">Transmembrane helix</keyword>
<keyword evidence="2" id="KW-0472">Membrane</keyword>
<evidence type="ECO:0000256" key="1">
    <source>
        <dbReference type="SAM" id="MobiDB-lite"/>
    </source>
</evidence>
<dbReference type="InterPro" id="IPR003961">
    <property type="entry name" value="FN3_dom"/>
</dbReference>
<dbReference type="InterPro" id="IPR013784">
    <property type="entry name" value="Carb-bd-like_fold"/>
</dbReference>
<evidence type="ECO:0000259" key="3">
    <source>
        <dbReference type="PROSITE" id="PS50853"/>
    </source>
</evidence>
<dbReference type="CDD" id="cd00063">
    <property type="entry name" value="FN3"/>
    <property type="match status" value="1"/>
</dbReference>
<dbReference type="SUPFAM" id="SSF51126">
    <property type="entry name" value="Pectin lyase-like"/>
    <property type="match status" value="2"/>
</dbReference>
<feature type="region of interest" description="Disordered" evidence="1">
    <location>
        <begin position="169"/>
        <end position="188"/>
    </location>
</feature>
<dbReference type="SMART" id="SM00060">
    <property type="entry name" value="FN3"/>
    <property type="match status" value="1"/>
</dbReference>
<dbReference type="Gene3D" id="2.60.40.10">
    <property type="entry name" value="Immunoglobulins"/>
    <property type="match status" value="1"/>
</dbReference>